<evidence type="ECO:0000313" key="3">
    <source>
        <dbReference type="Proteomes" id="UP000000758"/>
    </source>
</evidence>
<dbReference type="Proteomes" id="UP000000758">
    <property type="component" value="Chromosome"/>
</dbReference>
<reference evidence="2 3" key="1">
    <citation type="journal article" date="2006" name="Proc. Natl. Acad. Sci. U.S.A.">
        <title>Genomic analysis of the uncultivated marine crenarchaeote Cenarchaeum symbiosum.</title>
        <authorList>
            <person name="Hallam S.J."/>
            <person name="Konstantinidis K.T."/>
            <person name="Putnam N."/>
            <person name="Schleper C."/>
            <person name="Watanabe Y."/>
            <person name="Sugahara J."/>
            <person name="Preston C."/>
            <person name="de la Torre J."/>
            <person name="Richardson P.M."/>
            <person name="DeLong E.F."/>
        </authorList>
    </citation>
    <scope>NUCLEOTIDE SEQUENCE [LARGE SCALE GENOMIC DNA]</scope>
    <source>
        <strain evidence="3">A</strain>
    </source>
</reference>
<dbReference type="GO" id="GO:0006355">
    <property type="term" value="P:regulation of DNA-templated transcription"/>
    <property type="evidence" value="ECO:0007669"/>
    <property type="project" value="InterPro"/>
</dbReference>
<organism evidence="2 3">
    <name type="scientific">Cenarchaeum symbiosum (strain A)</name>
    <dbReference type="NCBI Taxonomy" id="414004"/>
    <lineage>
        <taxon>Archaea</taxon>
        <taxon>Nitrososphaerota</taxon>
        <taxon>Candidatus Cenarchaeales</taxon>
        <taxon>Candidatus Cenarchaeaceae</taxon>
        <taxon>Candidatus Cenarchaeum</taxon>
    </lineage>
</organism>
<name>A0RYL4_CENSY</name>
<dbReference type="CDD" id="cd21631">
    <property type="entry name" value="RHH_CopG_NikR-like"/>
    <property type="match status" value="1"/>
</dbReference>
<protein>
    <submittedName>
        <fullName evidence="2">Uncharacterized protein</fullName>
    </submittedName>
</protein>
<dbReference type="AlphaFoldDB" id="A0RYL4"/>
<dbReference type="KEGG" id="csy:CENSYa_1821"/>
<dbReference type="InterPro" id="IPR010985">
    <property type="entry name" value="Ribbon_hlx_hlx"/>
</dbReference>
<keyword evidence="3" id="KW-1185">Reference proteome</keyword>
<dbReference type="EMBL" id="DP000238">
    <property type="protein sequence ID" value="ABK78431.1"/>
    <property type="molecule type" value="Genomic_DNA"/>
</dbReference>
<proteinExistence type="predicted"/>
<dbReference type="STRING" id="414004.CENSYa_1821"/>
<evidence type="ECO:0000256" key="1">
    <source>
        <dbReference type="SAM" id="MobiDB-lite"/>
    </source>
</evidence>
<evidence type="ECO:0000313" key="2">
    <source>
        <dbReference type="EMBL" id="ABK78431.1"/>
    </source>
</evidence>
<dbReference type="SUPFAM" id="SSF47598">
    <property type="entry name" value="Ribbon-helix-helix"/>
    <property type="match status" value="1"/>
</dbReference>
<sequence length="197" mass="22024">MHVSSGGQKRQPHTARKGSTRSITYRLPEDILGELETEAAGRGISQNVLVRQILQRYLEWDRFGEKIGVIPVPRKILAVLGGGMQGGDINLIVDALVPAIRDSVMFMKGGFDLRRCIEALEDYMRASGIKSDHRVEGPDHQFIIQHDLGLKWSFFTEQLLKELFASFDPALNVRFETTGNTVVATVPLGADFSEHEY</sequence>
<dbReference type="HOGENOM" id="CLU_100103_1_0_2"/>
<gene>
    <name evidence="2" type="ordered locus">CENSYa_1821</name>
</gene>
<accession>A0RYL4</accession>
<dbReference type="PATRIC" id="fig|414004.10.peg.1663"/>
<dbReference type="EnsemblBacteria" id="ABK78431">
    <property type="protein sequence ID" value="ABK78431"/>
    <property type="gene ID" value="CENSYa_1821"/>
</dbReference>
<feature type="region of interest" description="Disordered" evidence="1">
    <location>
        <begin position="1"/>
        <end position="20"/>
    </location>
</feature>
<feature type="compositionally biased region" description="Basic residues" evidence="1">
    <location>
        <begin position="10"/>
        <end position="19"/>
    </location>
</feature>